<feature type="compositionally biased region" description="Polar residues" evidence="2">
    <location>
        <begin position="153"/>
        <end position="164"/>
    </location>
</feature>
<feature type="compositionally biased region" description="Polar residues" evidence="2">
    <location>
        <begin position="283"/>
        <end position="293"/>
    </location>
</feature>
<feature type="compositionally biased region" description="Polar residues" evidence="2">
    <location>
        <begin position="57"/>
        <end position="71"/>
    </location>
</feature>
<feature type="compositionally biased region" description="Polar residues" evidence="2">
    <location>
        <begin position="11"/>
        <end position="26"/>
    </location>
</feature>
<keyword evidence="4" id="KW-1185">Reference proteome</keyword>
<dbReference type="STRING" id="2060905.A0A2B7WQ25"/>
<keyword evidence="1" id="KW-0175">Coiled coil</keyword>
<dbReference type="EMBL" id="PDNC01000114">
    <property type="protein sequence ID" value="PGG98722.1"/>
    <property type="molecule type" value="Genomic_DNA"/>
</dbReference>
<feature type="compositionally biased region" description="Low complexity" evidence="2">
    <location>
        <begin position="198"/>
        <end position="213"/>
    </location>
</feature>
<feature type="compositionally biased region" description="Polar residues" evidence="2">
    <location>
        <begin position="116"/>
        <end position="135"/>
    </location>
</feature>
<feature type="compositionally biased region" description="Basic and acidic residues" evidence="2">
    <location>
        <begin position="139"/>
        <end position="152"/>
    </location>
</feature>
<feature type="compositionally biased region" description="Low complexity" evidence="2">
    <location>
        <begin position="268"/>
        <end position="282"/>
    </location>
</feature>
<dbReference type="AlphaFoldDB" id="A0A2B7WQ25"/>
<name>A0A2B7WQ25_9EURO</name>
<dbReference type="Proteomes" id="UP000224080">
    <property type="component" value="Unassembled WGS sequence"/>
</dbReference>
<feature type="coiled-coil region" evidence="1">
    <location>
        <begin position="646"/>
        <end position="680"/>
    </location>
</feature>
<reference evidence="3 4" key="1">
    <citation type="submission" date="2017-10" db="EMBL/GenBank/DDBJ databases">
        <title>Comparative genomics in systemic dimorphic fungi from Ajellomycetaceae.</title>
        <authorList>
            <person name="Munoz J.F."/>
            <person name="Mcewen J.G."/>
            <person name="Clay O.K."/>
            <person name="Cuomo C.A."/>
        </authorList>
    </citation>
    <scope>NUCLEOTIDE SEQUENCE [LARGE SCALE GENOMIC DNA]</scope>
    <source>
        <strain evidence="3 4">UAMH130</strain>
    </source>
</reference>
<sequence length="985" mass="108709">MAGKTTEKPHGNSTEQNTHVQTQGRANSPRRNENAALKDKNTKREAAQGKEKRNVHASRTNEQFSDQNTLIQKDATDGRENRLNDTTKQDPKGKGNAQTSRMAKENTPIARDRSTVARTVTLSPNRQAASRTRSASPKKMPDKTARASKNDRPTASSSAPNSTNGDKKMEGKAKPQDLRLRSEMANIFAKAGQRVATDRSTPTSSRIPSPIKSTTERNVQSAPRSPLKGRKANNIMEDATIASGQSTNERKRARRGRRKKTPSTMYQGDSGTDSGSKSDASSPTKLPASSKTITGKKPMASVEASVNPGAVIGKVDIDTAKQSSKGSGARSRGPSPVTRDEIKPTKIDNIVNTKTTAPKDEESVNGDQSPTRGGREEAFAALGNGQGPSFTKSVNKRNRPRPSKAEKLRKRQAAAQADSPGLENITQDIHEGPGPEDDMNDHSMISIADIPSDDELGAEKIEEIFGRKDVSDSRKLECVKAIMMKQNQIIAQKTQLVNRYHKENEELQGTVVELDSSILTQEDDNNEQQSQVDELKMRVDEFQRKLRNQESFIERAQQEQSRLEEELNARSISLKSTEKDKKALKELVSKMENDMVQKENDIARLIEEGNRFFATISNYESERDELLYQLQSGPTQEENCRLEAELLEKNAELAVANQNFKDLQREYTALKKREKKEQGKRTLSPLSTELLLLGDGQEEDWEPAIDQSGVERNPFAPLRSPITTPRLFQFGEPTTSGNGIEGNEIMLNIPKTLLRLSSEETMDSEFPMCLDASTQTETTPSALSSMPKNEVEVLAVSTQTPAYVELGSHSSTQTNVVEMLEASTQTIAGPARDELEMLEASTQTAWKHGVSRGNQTVKLEILESSTQTAVDAGVHEVKMMESSTQTDIAAGVCETIDVLVQTEPVTVTQGGELSQSLKLALIMLAWAVIMLWGHREDQRLWLDANGVSRAALVGMKDRSLGPFLWIEQLRYVLVVWLQVDRVLPG</sequence>
<dbReference type="OrthoDB" id="4200461at2759"/>
<protein>
    <submittedName>
        <fullName evidence="3">Uncharacterized protein</fullName>
    </submittedName>
</protein>
<feature type="compositionally biased region" description="Basic and acidic residues" evidence="2">
    <location>
        <begin position="1"/>
        <end position="10"/>
    </location>
</feature>
<evidence type="ECO:0000256" key="2">
    <source>
        <dbReference type="SAM" id="MobiDB-lite"/>
    </source>
</evidence>
<feature type="compositionally biased region" description="Basic residues" evidence="2">
    <location>
        <begin position="394"/>
        <end position="412"/>
    </location>
</feature>
<feature type="region of interest" description="Disordered" evidence="2">
    <location>
        <begin position="1"/>
        <end position="439"/>
    </location>
</feature>
<evidence type="ECO:0000256" key="1">
    <source>
        <dbReference type="SAM" id="Coils"/>
    </source>
</evidence>
<organism evidence="3 4">
    <name type="scientific">Blastomyces parvus</name>
    <dbReference type="NCBI Taxonomy" id="2060905"/>
    <lineage>
        <taxon>Eukaryota</taxon>
        <taxon>Fungi</taxon>
        <taxon>Dikarya</taxon>
        <taxon>Ascomycota</taxon>
        <taxon>Pezizomycotina</taxon>
        <taxon>Eurotiomycetes</taxon>
        <taxon>Eurotiomycetidae</taxon>
        <taxon>Onygenales</taxon>
        <taxon>Ajellomycetaceae</taxon>
        <taxon>Blastomyces</taxon>
    </lineage>
</organism>
<evidence type="ECO:0000313" key="3">
    <source>
        <dbReference type="EMBL" id="PGG98722.1"/>
    </source>
</evidence>
<feature type="coiled-coil region" evidence="1">
    <location>
        <begin position="518"/>
        <end position="608"/>
    </location>
</feature>
<feature type="compositionally biased region" description="Basic residues" evidence="2">
    <location>
        <begin position="251"/>
        <end position="261"/>
    </location>
</feature>
<gene>
    <name evidence="3" type="ORF">GX51_06652</name>
</gene>
<comment type="caution">
    <text evidence="3">The sequence shown here is derived from an EMBL/GenBank/DDBJ whole genome shotgun (WGS) entry which is preliminary data.</text>
</comment>
<evidence type="ECO:0000313" key="4">
    <source>
        <dbReference type="Proteomes" id="UP000224080"/>
    </source>
</evidence>
<feature type="compositionally biased region" description="Basic and acidic residues" evidence="2">
    <location>
        <begin position="74"/>
        <end position="93"/>
    </location>
</feature>
<accession>A0A2B7WQ25</accession>
<proteinExistence type="predicted"/>
<feature type="compositionally biased region" description="Basic and acidic residues" evidence="2">
    <location>
        <begin position="165"/>
        <end position="182"/>
    </location>
</feature>
<feature type="compositionally biased region" description="Basic and acidic residues" evidence="2">
    <location>
        <begin position="30"/>
        <end position="54"/>
    </location>
</feature>